<reference evidence="1" key="1">
    <citation type="submission" date="2021-02" db="EMBL/GenBank/DDBJ databases">
        <authorList>
            <person name="Nowell W R."/>
        </authorList>
    </citation>
    <scope>NUCLEOTIDE SEQUENCE</scope>
</reference>
<dbReference type="Gene3D" id="3.30.1870.10">
    <property type="entry name" value="EreA-like, domain 2"/>
    <property type="match status" value="1"/>
</dbReference>
<dbReference type="Pfam" id="PF05139">
    <property type="entry name" value="Erythro_esteras"/>
    <property type="match status" value="1"/>
</dbReference>
<protein>
    <submittedName>
        <fullName evidence="1">Uncharacterized protein</fullName>
    </submittedName>
</protein>
<gene>
    <name evidence="1" type="ORF">FNK824_LOCUS43490</name>
</gene>
<dbReference type="GO" id="GO:0046677">
    <property type="term" value="P:response to antibiotic"/>
    <property type="evidence" value="ECO:0007669"/>
    <property type="project" value="InterPro"/>
</dbReference>
<dbReference type="EMBL" id="CAJOBE010061213">
    <property type="protein sequence ID" value="CAF4386961.1"/>
    <property type="molecule type" value="Genomic_DNA"/>
</dbReference>
<dbReference type="PANTHER" id="PTHR31299:SF0">
    <property type="entry name" value="ESTERASE, PUTATIVE (AFU_ORTHOLOGUE AFUA_1G05850)-RELATED"/>
    <property type="match status" value="1"/>
</dbReference>
<dbReference type="InterPro" id="IPR007815">
    <property type="entry name" value="Emycin_Estase"/>
</dbReference>
<dbReference type="AlphaFoldDB" id="A0A820N7I4"/>
<evidence type="ECO:0000313" key="2">
    <source>
        <dbReference type="Proteomes" id="UP000663874"/>
    </source>
</evidence>
<dbReference type="SUPFAM" id="SSF159501">
    <property type="entry name" value="EreA/ChaN-like"/>
    <property type="match status" value="1"/>
</dbReference>
<dbReference type="Proteomes" id="UP000663874">
    <property type="component" value="Unassembled WGS sequence"/>
</dbReference>
<accession>A0A820N7I4</accession>
<feature type="non-terminal residue" evidence="1">
    <location>
        <position position="110"/>
    </location>
</feature>
<name>A0A820N7I4_9BILA</name>
<feature type="non-terminal residue" evidence="1">
    <location>
        <position position="1"/>
    </location>
</feature>
<evidence type="ECO:0000313" key="1">
    <source>
        <dbReference type="EMBL" id="CAF4386961.1"/>
    </source>
</evidence>
<dbReference type="PANTHER" id="PTHR31299">
    <property type="entry name" value="ESTERASE, PUTATIVE (AFU_ORTHOLOGUE AFUA_1G05850)-RELATED"/>
    <property type="match status" value="1"/>
</dbReference>
<sequence>SITLIDLGSHEFYLHRAEITKRLIEEKGFTVVACEADWPPAYRVNRWVKGHPAAKNISDANDALKEFTRFPSWMWRNTVVVDFITWLRKYNENLGQEKKKAGFFGIDLYS</sequence>
<comment type="caution">
    <text evidence="1">The sequence shown here is derived from an EMBL/GenBank/DDBJ whole genome shotgun (WGS) entry which is preliminary data.</text>
</comment>
<dbReference type="InterPro" id="IPR052036">
    <property type="entry name" value="Hydrolase/PRTase-associated"/>
</dbReference>
<organism evidence="1 2">
    <name type="scientific">Rotaria sordida</name>
    <dbReference type="NCBI Taxonomy" id="392033"/>
    <lineage>
        <taxon>Eukaryota</taxon>
        <taxon>Metazoa</taxon>
        <taxon>Spiralia</taxon>
        <taxon>Gnathifera</taxon>
        <taxon>Rotifera</taxon>
        <taxon>Eurotatoria</taxon>
        <taxon>Bdelloidea</taxon>
        <taxon>Philodinida</taxon>
        <taxon>Philodinidae</taxon>
        <taxon>Rotaria</taxon>
    </lineage>
</organism>
<proteinExistence type="predicted"/>